<dbReference type="PANTHER" id="PTHR43773:SF1">
    <property type="entry name" value="MAGNESIUM TRANSPORTER MGTE"/>
    <property type="match status" value="1"/>
</dbReference>
<feature type="transmembrane region" description="Helical" evidence="8">
    <location>
        <begin position="395"/>
        <end position="420"/>
    </location>
</feature>
<dbReference type="InterPro" id="IPR046342">
    <property type="entry name" value="CBS_dom_sf"/>
</dbReference>
<evidence type="ECO:0000259" key="9">
    <source>
        <dbReference type="PROSITE" id="PS50003"/>
    </source>
</evidence>
<dbReference type="InterPro" id="IPR038076">
    <property type="entry name" value="MgtE_N_sf"/>
</dbReference>
<keyword evidence="4 8" id="KW-0812">Transmembrane</keyword>
<dbReference type="NCBIfam" id="TIGR00400">
    <property type="entry name" value="mgtE"/>
    <property type="match status" value="1"/>
</dbReference>
<proteinExistence type="inferred from homology"/>
<evidence type="ECO:0000256" key="7">
    <source>
        <dbReference type="ARBA" id="ARBA00023136"/>
    </source>
</evidence>
<dbReference type="SUPFAM" id="SSF161093">
    <property type="entry name" value="MgtE membrane domain-like"/>
    <property type="match status" value="1"/>
</dbReference>
<feature type="transmembrane region" description="Helical" evidence="8">
    <location>
        <begin position="321"/>
        <end position="346"/>
    </location>
</feature>
<name>A0A5B8RBY0_9ZZZZ</name>
<dbReference type="Pfam" id="PF01769">
    <property type="entry name" value="MgtE"/>
    <property type="match status" value="1"/>
</dbReference>
<keyword evidence="6 8" id="KW-1133">Transmembrane helix</keyword>
<feature type="transmembrane region" description="Helical" evidence="8">
    <location>
        <begin position="294"/>
        <end position="315"/>
    </location>
</feature>
<evidence type="ECO:0000256" key="6">
    <source>
        <dbReference type="ARBA" id="ARBA00022989"/>
    </source>
</evidence>
<evidence type="ECO:0000256" key="3">
    <source>
        <dbReference type="ARBA" id="ARBA00022448"/>
    </source>
</evidence>
<dbReference type="AlphaFoldDB" id="A0A5B8RBY0"/>
<dbReference type="InterPro" id="IPR000644">
    <property type="entry name" value="CBS_dom"/>
</dbReference>
<dbReference type="Gene3D" id="3.10.580.10">
    <property type="entry name" value="CBS-domain"/>
    <property type="match status" value="1"/>
</dbReference>
<evidence type="ECO:0000256" key="5">
    <source>
        <dbReference type="ARBA" id="ARBA00022842"/>
    </source>
</evidence>
<dbReference type="Pfam" id="PF00571">
    <property type="entry name" value="CBS"/>
    <property type="match status" value="1"/>
</dbReference>
<dbReference type="InterPro" id="IPR001849">
    <property type="entry name" value="PH_domain"/>
</dbReference>
<evidence type="ECO:0000256" key="1">
    <source>
        <dbReference type="ARBA" id="ARBA00004141"/>
    </source>
</evidence>
<dbReference type="SUPFAM" id="SSF158791">
    <property type="entry name" value="MgtE N-terminal domain-like"/>
    <property type="match status" value="1"/>
</dbReference>
<dbReference type="SUPFAM" id="SSF54631">
    <property type="entry name" value="CBS-domain pair"/>
    <property type="match status" value="1"/>
</dbReference>
<feature type="transmembrane region" description="Helical" evidence="8">
    <location>
        <begin position="367"/>
        <end position="389"/>
    </location>
</feature>
<organism evidence="11">
    <name type="scientific">uncultured organism</name>
    <dbReference type="NCBI Taxonomy" id="155900"/>
    <lineage>
        <taxon>unclassified sequences</taxon>
        <taxon>environmental samples</taxon>
    </lineage>
</organism>
<comment type="similarity">
    <text evidence="2">Belongs to the SLC41A transporter family.</text>
</comment>
<evidence type="ECO:0000259" key="10">
    <source>
        <dbReference type="PROSITE" id="PS51371"/>
    </source>
</evidence>
<reference evidence="11" key="1">
    <citation type="submission" date="2019-06" db="EMBL/GenBank/DDBJ databases">
        <authorList>
            <person name="Murdoch R.W."/>
            <person name="Fathepure B."/>
        </authorList>
    </citation>
    <scope>NUCLEOTIDE SEQUENCE</scope>
</reference>
<gene>
    <name evidence="11" type="ORF">KBTEX_00511</name>
</gene>
<dbReference type="EMBL" id="MN079081">
    <property type="protein sequence ID" value="QEA04207.1"/>
    <property type="molecule type" value="Genomic_DNA"/>
</dbReference>
<keyword evidence="5" id="KW-0460">Magnesium</keyword>
<feature type="domain" description="CBS" evidence="10">
    <location>
        <begin position="211"/>
        <end position="269"/>
    </location>
</feature>
<dbReference type="Gene3D" id="1.10.357.20">
    <property type="entry name" value="SLC41 divalent cation transporters, integral membrane domain"/>
    <property type="match status" value="1"/>
</dbReference>
<dbReference type="GO" id="GO:0015095">
    <property type="term" value="F:magnesium ion transmembrane transporter activity"/>
    <property type="evidence" value="ECO:0007669"/>
    <property type="project" value="InterPro"/>
</dbReference>
<evidence type="ECO:0000256" key="2">
    <source>
        <dbReference type="ARBA" id="ARBA00009749"/>
    </source>
</evidence>
<feature type="domain" description="PH" evidence="9">
    <location>
        <begin position="1"/>
        <end position="21"/>
    </location>
</feature>
<dbReference type="SMART" id="SM00924">
    <property type="entry name" value="MgtE_N"/>
    <property type="match status" value="1"/>
</dbReference>
<accession>A0A5B8RBY0</accession>
<evidence type="ECO:0000313" key="11">
    <source>
        <dbReference type="EMBL" id="QEA04207.1"/>
    </source>
</evidence>
<dbReference type="Gene3D" id="1.25.60.10">
    <property type="entry name" value="MgtE N-terminal domain-like"/>
    <property type="match status" value="1"/>
</dbReference>
<dbReference type="CDD" id="cd04606">
    <property type="entry name" value="CBS_pair_Mg_transporter"/>
    <property type="match status" value="1"/>
</dbReference>
<evidence type="ECO:0000256" key="8">
    <source>
        <dbReference type="SAM" id="Phobius"/>
    </source>
</evidence>
<dbReference type="Pfam" id="PF03448">
    <property type="entry name" value="MgtE_N"/>
    <property type="match status" value="1"/>
</dbReference>
<keyword evidence="7 8" id="KW-0472">Membrane</keyword>
<dbReference type="PROSITE" id="PS51371">
    <property type="entry name" value="CBS"/>
    <property type="match status" value="1"/>
</dbReference>
<protein>
    <submittedName>
        <fullName evidence="11">Magnesium transporter MgtE</fullName>
    </submittedName>
</protein>
<dbReference type="GO" id="GO:0016020">
    <property type="term" value="C:membrane"/>
    <property type="evidence" value="ECO:0007669"/>
    <property type="project" value="UniProtKB-SubCell"/>
</dbReference>
<dbReference type="SMART" id="SM00116">
    <property type="entry name" value="CBS"/>
    <property type="match status" value="1"/>
</dbReference>
<evidence type="ECO:0000256" key="4">
    <source>
        <dbReference type="ARBA" id="ARBA00022692"/>
    </source>
</evidence>
<feature type="transmembrane region" description="Helical" evidence="8">
    <location>
        <begin position="432"/>
        <end position="455"/>
    </location>
</feature>
<dbReference type="InterPro" id="IPR036739">
    <property type="entry name" value="SLC41_membr_dom_sf"/>
</dbReference>
<dbReference type="InterPro" id="IPR006667">
    <property type="entry name" value="SLC41_membr_dom"/>
</dbReference>
<keyword evidence="3" id="KW-0813">Transport</keyword>
<dbReference type="InterPro" id="IPR006668">
    <property type="entry name" value="Mg_transptr_MgtE_intracell_dom"/>
</dbReference>
<dbReference type="PANTHER" id="PTHR43773">
    <property type="entry name" value="MAGNESIUM TRANSPORTER MGTE"/>
    <property type="match status" value="1"/>
</dbReference>
<sequence length="456" mass="49112">MSAETAAELEDWTSEIARALEAGDTEAVTGLAAARHPAEIADILEALPKEDRLAVWQAIPAPTVRGEVLIEARREVRDRLIDATRPAELARDVEHLQLDELADLYDKLPRKVVRALLRTMDLQRRERLRRVLSYPEDTAGGLMDADALAVREDVTLETAQRYLRRVRKKDGALPEHITALFVIDRHNRFRGMLPLDELVAGPRGTLVSELMRRDLDAIPADTSARRVARLFEDRDLTTAPVVDGTGHLIGRITVDDVVDVIRREGERSLMQSAGLGQSEDMFAPVLATAARRGVWLGANLVNAFLASWVIGLFGATIEQRVALAILMPIVASMGGVAGIQTLTLVTRGIALDQVGRANGLRLLAHEVGVAAVLGAALATVLGGAVYGWFRDPTLALVFAAAVLVNLGNAAFSGTAVPLLLERLGIDPALGGGMLLTALTDIVGFASFLGLATWVLV</sequence>
<comment type="subcellular location">
    <subcellularLocation>
        <location evidence="1">Membrane</location>
        <topology evidence="1">Multi-pass membrane protein</topology>
    </subcellularLocation>
</comment>
<dbReference type="InterPro" id="IPR006669">
    <property type="entry name" value="MgtE_transporter"/>
</dbReference>
<dbReference type="PROSITE" id="PS50003">
    <property type="entry name" value="PH_DOMAIN"/>
    <property type="match status" value="1"/>
</dbReference>